<protein>
    <submittedName>
        <fullName evidence="1">Uncharacterized protein</fullName>
    </submittedName>
</protein>
<keyword evidence="2" id="KW-1185">Reference proteome</keyword>
<reference evidence="1" key="2">
    <citation type="submission" date="2021-01" db="EMBL/GenBank/DDBJ databases">
        <authorList>
            <person name="Schikora-Tamarit M.A."/>
        </authorList>
    </citation>
    <scope>NUCLEOTIDE SEQUENCE</scope>
    <source>
        <strain evidence="1">CBS6341</strain>
    </source>
</reference>
<accession>A0A9P8TFJ3</accession>
<evidence type="ECO:0000313" key="1">
    <source>
        <dbReference type="EMBL" id="KAH3677026.1"/>
    </source>
</evidence>
<reference evidence="1" key="1">
    <citation type="journal article" date="2021" name="Open Biol.">
        <title>Shared evolutionary footprints suggest mitochondrial oxidative damage underlies multiple complex I losses in fungi.</title>
        <authorList>
            <person name="Schikora-Tamarit M.A."/>
            <person name="Marcet-Houben M."/>
            <person name="Nosek J."/>
            <person name="Gabaldon T."/>
        </authorList>
    </citation>
    <scope>NUCLEOTIDE SEQUENCE</scope>
    <source>
        <strain evidence="1">CBS6341</strain>
    </source>
</reference>
<dbReference type="EMBL" id="JAEUBF010000556">
    <property type="protein sequence ID" value="KAH3677026.1"/>
    <property type="molecule type" value="Genomic_DNA"/>
</dbReference>
<evidence type="ECO:0000313" key="2">
    <source>
        <dbReference type="Proteomes" id="UP000769528"/>
    </source>
</evidence>
<sequence length="108" mass="12390">MVGQKAIGFWTYLVDRHMSSMNRQYKYHQLMCHLGGKYPIDDVAELLLEDDEVEVEVEVEVKVDEVELEVEDSEVEVESKVEVEDEVEVEVEVGDELGVDVDVEEVES</sequence>
<gene>
    <name evidence="1" type="ORF">WICMUC_001932</name>
</gene>
<name>A0A9P8TFJ3_9ASCO</name>
<proteinExistence type="predicted"/>
<dbReference type="Proteomes" id="UP000769528">
    <property type="component" value="Unassembled WGS sequence"/>
</dbReference>
<organism evidence="1 2">
    <name type="scientific">Wickerhamomyces mucosus</name>
    <dbReference type="NCBI Taxonomy" id="1378264"/>
    <lineage>
        <taxon>Eukaryota</taxon>
        <taxon>Fungi</taxon>
        <taxon>Dikarya</taxon>
        <taxon>Ascomycota</taxon>
        <taxon>Saccharomycotina</taxon>
        <taxon>Saccharomycetes</taxon>
        <taxon>Phaffomycetales</taxon>
        <taxon>Wickerhamomycetaceae</taxon>
        <taxon>Wickerhamomyces</taxon>
    </lineage>
</organism>
<dbReference type="AlphaFoldDB" id="A0A9P8TFJ3"/>
<comment type="caution">
    <text evidence="1">The sequence shown here is derived from an EMBL/GenBank/DDBJ whole genome shotgun (WGS) entry which is preliminary data.</text>
</comment>